<keyword evidence="6 9" id="KW-1133">Transmembrane helix</keyword>
<dbReference type="GO" id="GO:0008320">
    <property type="term" value="F:protein transmembrane transporter activity"/>
    <property type="evidence" value="ECO:0007669"/>
    <property type="project" value="UniProtKB-UniRule"/>
</dbReference>
<evidence type="ECO:0000313" key="10">
    <source>
        <dbReference type="EMBL" id="OLV15700.1"/>
    </source>
</evidence>
<evidence type="ECO:0000256" key="5">
    <source>
        <dbReference type="ARBA" id="ARBA00022927"/>
    </source>
</evidence>
<evidence type="ECO:0000256" key="3">
    <source>
        <dbReference type="ARBA" id="ARBA00022475"/>
    </source>
</evidence>
<keyword evidence="7 9" id="KW-0811">Translocation</keyword>
<proteinExistence type="inferred from homology"/>
<sequence length="59" mass="6471">MSLGPLEIILILVVVLLLFGAKKLPEIGKGLGEWIRELRHAGRELIHPGDQPPNPPGRD</sequence>
<keyword evidence="3 9" id="KW-1003">Cell membrane</keyword>
<evidence type="ECO:0000256" key="8">
    <source>
        <dbReference type="ARBA" id="ARBA00023136"/>
    </source>
</evidence>
<dbReference type="GO" id="GO:0033281">
    <property type="term" value="C:TAT protein transport complex"/>
    <property type="evidence" value="ECO:0007669"/>
    <property type="project" value="UniProtKB-UniRule"/>
</dbReference>
<dbReference type="EMBL" id="MSTI01000166">
    <property type="protein sequence ID" value="OLV15700.1"/>
    <property type="molecule type" value="Genomic_DNA"/>
</dbReference>
<evidence type="ECO:0000256" key="7">
    <source>
        <dbReference type="ARBA" id="ARBA00023010"/>
    </source>
</evidence>
<name>A0A1U7NS07_9DEIO</name>
<dbReference type="InterPro" id="IPR006312">
    <property type="entry name" value="TatA/E"/>
</dbReference>
<evidence type="ECO:0000256" key="1">
    <source>
        <dbReference type="ARBA" id="ARBA00004162"/>
    </source>
</evidence>
<dbReference type="NCBIfam" id="TIGR01411">
    <property type="entry name" value="tatAE"/>
    <property type="match status" value="1"/>
</dbReference>
<dbReference type="Gene3D" id="1.20.5.3310">
    <property type="match status" value="1"/>
</dbReference>
<comment type="subunit">
    <text evidence="9">Forms a complex with TatC.</text>
</comment>
<keyword evidence="11" id="KW-1185">Reference proteome</keyword>
<keyword evidence="4 9" id="KW-0812">Transmembrane</keyword>
<comment type="caution">
    <text evidence="10">The sequence shown here is derived from an EMBL/GenBank/DDBJ whole genome shotgun (WGS) entry which is preliminary data.</text>
</comment>
<evidence type="ECO:0000256" key="2">
    <source>
        <dbReference type="ARBA" id="ARBA00022448"/>
    </source>
</evidence>
<keyword evidence="8 9" id="KW-0472">Membrane</keyword>
<dbReference type="Proteomes" id="UP000186607">
    <property type="component" value="Unassembled WGS sequence"/>
</dbReference>
<dbReference type="PANTHER" id="PTHR42982">
    <property type="entry name" value="SEC-INDEPENDENT PROTEIN TRANSLOCASE PROTEIN TATA"/>
    <property type="match status" value="1"/>
</dbReference>
<comment type="subcellular location">
    <subcellularLocation>
        <location evidence="1 9">Cell membrane</location>
        <topology evidence="1 9">Single-pass membrane protein</topology>
    </subcellularLocation>
</comment>
<keyword evidence="5 9" id="KW-0653">Protein transport</keyword>
<protein>
    <recommendedName>
        <fullName evidence="9">Sec-independent protein translocase protein TatA</fullName>
    </recommendedName>
</protein>
<comment type="similarity">
    <text evidence="9">Belongs to the TatA/E family.</text>
</comment>
<dbReference type="PANTHER" id="PTHR42982:SF1">
    <property type="entry name" value="SEC-INDEPENDENT PROTEIN TRANSLOCASE PROTEIN TATA"/>
    <property type="match status" value="1"/>
</dbReference>
<dbReference type="GO" id="GO:0043953">
    <property type="term" value="P:protein transport by the Tat complex"/>
    <property type="evidence" value="ECO:0007669"/>
    <property type="project" value="UniProtKB-UniRule"/>
</dbReference>
<evidence type="ECO:0000313" key="11">
    <source>
        <dbReference type="Proteomes" id="UP000186607"/>
    </source>
</evidence>
<keyword evidence="2 9" id="KW-0813">Transport</keyword>
<dbReference type="Pfam" id="PF02416">
    <property type="entry name" value="TatA_B_E"/>
    <property type="match status" value="1"/>
</dbReference>
<dbReference type="STRING" id="249408.BOO71_0014140"/>
<accession>A0A1U7NS07</accession>
<comment type="function">
    <text evidence="9">Part of the twin-arginine translocation (Tat) system that transports large folded proteins containing a characteristic twin-arginine motif in their signal peptide across membranes. TatA could form the protein-conducting channel of the Tat system.</text>
</comment>
<evidence type="ECO:0000256" key="9">
    <source>
        <dbReference type="HAMAP-Rule" id="MF_00236"/>
    </source>
</evidence>
<dbReference type="InterPro" id="IPR003369">
    <property type="entry name" value="TatA/B/E"/>
</dbReference>
<gene>
    <name evidence="9" type="primary">tatA</name>
    <name evidence="10" type="ORF">BOO71_0014140</name>
</gene>
<evidence type="ECO:0000256" key="6">
    <source>
        <dbReference type="ARBA" id="ARBA00022989"/>
    </source>
</evidence>
<dbReference type="HAMAP" id="MF_00236">
    <property type="entry name" value="TatA_E"/>
    <property type="match status" value="1"/>
</dbReference>
<organism evidence="10 11">
    <name type="scientific">Deinococcus marmoris</name>
    <dbReference type="NCBI Taxonomy" id="249408"/>
    <lineage>
        <taxon>Bacteria</taxon>
        <taxon>Thermotogati</taxon>
        <taxon>Deinococcota</taxon>
        <taxon>Deinococci</taxon>
        <taxon>Deinococcales</taxon>
        <taxon>Deinococcaceae</taxon>
        <taxon>Deinococcus</taxon>
    </lineage>
</organism>
<dbReference type="AlphaFoldDB" id="A0A1U7NS07"/>
<dbReference type="RefSeq" id="WP_075836825.1">
    <property type="nucleotide sequence ID" value="NZ_MSTI01000166.1"/>
</dbReference>
<dbReference type="OrthoDB" id="72155at2"/>
<reference evidence="10 11" key="1">
    <citation type="submission" date="2017-01" db="EMBL/GenBank/DDBJ databases">
        <title>Genome Analysis of Deinococcus marmoris KOPRI26562.</title>
        <authorList>
            <person name="Kim J.H."/>
            <person name="Oh H.-M."/>
        </authorList>
    </citation>
    <scope>NUCLEOTIDE SEQUENCE [LARGE SCALE GENOMIC DNA]</scope>
    <source>
        <strain evidence="10 11">KOPRI26562</strain>
    </source>
</reference>
<evidence type="ECO:0000256" key="4">
    <source>
        <dbReference type="ARBA" id="ARBA00022692"/>
    </source>
</evidence>